<dbReference type="Gene3D" id="3.40.630.10">
    <property type="entry name" value="Zn peptidases"/>
    <property type="match status" value="1"/>
</dbReference>
<accession>A0A067Z6I6</accession>
<protein>
    <submittedName>
        <fullName evidence="8">Leucyl aminopeptidase</fullName>
        <ecNumber evidence="8">3.4.11.1</ecNumber>
    </submittedName>
</protein>
<feature type="domain" description="Cytosol aminopeptidase" evidence="7">
    <location>
        <begin position="346"/>
        <end position="353"/>
    </location>
</feature>
<dbReference type="SUPFAM" id="SSF53187">
    <property type="entry name" value="Zn-dependent exopeptidases"/>
    <property type="match status" value="1"/>
</dbReference>
<dbReference type="GO" id="GO:0070006">
    <property type="term" value="F:metalloaminopeptidase activity"/>
    <property type="evidence" value="ECO:0007669"/>
    <property type="project" value="InterPro"/>
</dbReference>
<dbReference type="PRINTS" id="PR00481">
    <property type="entry name" value="LAMNOPPTDASE"/>
</dbReference>
<evidence type="ECO:0000259" key="7">
    <source>
        <dbReference type="PROSITE" id="PS00631"/>
    </source>
</evidence>
<dbReference type="InterPro" id="IPR011356">
    <property type="entry name" value="Leucine_aapep/pepB"/>
</dbReference>
<dbReference type="KEGG" id="goy:GLS_c20360"/>
<evidence type="ECO:0000313" key="9">
    <source>
        <dbReference type="Proteomes" id="UP000031656"/>
    </source>
</evidence>
<keyword evidence="2 8" id="KW-0031">Aminopeptidase</keyword>
<evidence type="ECO:0000256" key="5">
    <source>
        <dbReference type="ARBA" id="ARBA00023211"/>
    </source>
</evidence>
<keyword evidence="5" id="KW-0464">Manganese</keyword>
<dbReference type="PANTHER" id="PTHR11963:SF20">
    <property type="entry name" value="PEPTIDASE B"/>
    <property type="match status" value="1"/>
</dbReference>
<reference evidence="8 9" key="1">
    <citation type="journal article" date="2015" name="Appl. Microbiol. Biotechnol.">
        <title>The consequence of an additional NADH dehydrogenase paralog on the growth of Gluconobacter oxydans DSM3504.</title>
        <authorList>
            <person name="Kostner D."/>
            <person name="Luchterhand B."/>
            <person name="Junker A."/>
            <person name="Volland S."/>
            <person name="Daniel R."/>
            <person name="Buchs J."/>
            <person name="Liebl W."/>
            <person name="Ehrenreich A."/>
        </authorList>
    </citation>
    <scope>NUCLEOTIDE SEQUENCE [LARGE SCALE GENOMIC DNA]</scope>
    <source>
        <strain evidence="8">DSM 3504</strain>
    </source>
</reference>
<keyword evidence="3" id="KW-0645">Protease</keyword>
<dbReference type="PANTHER" id="PTHR11963">
    <property type="entry name" value="LEUCINE AMINOPEPTIDASE-RELATED"/>
    <property type="match status" value="1"/>
</dbReference>
<dbReference type="HOGENOM" id="CLU_013734_2_1_5"/>
<dbReference type="InterPro" id="IPR048816">
    <property type="entry name" value="Peptidase_M17_N_1"/>
</dbReference>
<dbReference type="Pfam" id="PF00883">
    <property type="entry name" value="Peptidase_M17"/>
    <property type="match status" value="1"/>
</dbReference>
<dbReference type="Pfam" id="PF21337">
    <property type="entry name" value="Peptidase_M17_N_1"/>
    <property type="match status" value="1"/>
</dbReference>
<dbReference type="GO" id="GO:0030145">
    <property type="term" value="F:manganese ion binding"/>
    <property type="evidence" value="ECO:0007669"/>
    <property type="project" value="InterPro"/>
</dbReference>
<dbReference type="AlphaFoldDB" id="A0A067Z6I6"/>
<keyword evidence="4 8" id="KW-0378">Hydrolase</keyword>
<proteinExistence type="inferred from homology"/>
<comment type="similarity">
    <text evidence="1">Belongs to the peptidase M17 family.</text>
</comment>
<evidence type="ECO:0000256" key="6">
    <source>
        <dbReference type="SAM" id="MobiDB-lite"/>
    </source>
</evidence>
<dbReference type="GO" id="GO:0005737">
    <property type="term" value="C:cytoplasm"/>
    <property type="evidence" value="ECO:0007669"/>
    <property type="project" value="InterPro"/>
</dbReference>
<dbReference type="InterPro" id="IPR043472">
    <property type="entry name" value="Macro_dom-like"/>
</dbReference>
<evidence type="ECO:0000256" key="2">
    <source>
        <dbReference type="ARBA" id="ARBA00022438"/>
    </source>
</evidence>
<dbReference type="Gene3D" id="3.40.220.10">
    <property type="entry name" value="Leucine Aminopeptidase, subunit E, domain 1"/>
    <property type="match status" value="1"/>
</dbReference>
<dbReference type="EC" id="3.4.11.1" evidence="8"/>
<organism evidence="8 9">
    <name type="scientific">Gluconobacter oxydans DSM 3504</name>
    <dbReference type="NCBI Taxonomy" id="1288313"/>
    <lineage>
        <taxon>Bacteria</taxon>
        <taxon>Pseudomonadati</taxon>
        <taxon>Pseudomonadota</taxon>
        <taxon>Alphaproteobacteria</taxon>
        <taxon>Acetobacterales</taxon>
        <taxon>Acetobacteraceae</taxon>
        <taxon>Gluconobacter</taxon>
    </lineage>
</organism>
<sequence length="500" mass="52707">MHPSCLNGRVPAGQKQASEAHPDDLYRAGPVFEEESLMNPHPQLPFVTSADAASARLVHLVACEDSATVSRLLGEHAAFLQGQGFSAKDGAFTLLPGDGGVGSAILCVASARVNDPVAFGKLGTALPDGDWTAVLHGLDEGALESALLGFCMGAYRFSLGEDKPVTTRMVVPDEAKRLVALSKALWFGRDLINMPANLLGPRELADMAGAALVHRGASVSLVDGDDLRSAYPCLAEVGEGSERKPVVVVARWKAREGAPRVSLIGKGVCFDTGGYDLKGAAGMLRMKKDMGGAALMLAVMCAAIDLGLDVDLELCLGCVENSVSGHAMRPGDVLRTRSGRTVEIGNTDAEGRLVLCDLITEASESRPDAILDAATLTGAARVALGPDVPALFSNDDELASLILESGKTTADVMWRMPLWHGYDAWLDSKVADFGNVTSQPMAGAITAALYLQKFVPDGQKWAHIDTYAWNDGARPGRPEGGEVLGLRAILESLSRIHNNS</sequence>
<dbReference type="Proteomes" id="UP000031656">
    <property type="component" value="Chromosome"/>
</dbReference>
<evidence type="ECO:0000256" key="1">
    <source>
        <dbReference type="ARBA" id="ARBA00009528"/>
    </source>
</evidence>
<evidence type="ECO:0000256" key="4">
    <source>
        <dbReference type="ARBA" id="ARBA00022801"/>
    </source>
</evidence>
<dbReference type="GO" id="GO:0006508">
    <property type="term" value="P:proteolysis"/>
    <property type="evidence" value="ECO:0007669"/>
    <property type="project" value="UniProtKB-KW"/>
</dbReference>
<name>A0A067Z6I6_GLUOY</name>
<evidence type="ECO:0000313" key="8">
    <source>
        <dbReference type="EMBL" id="AHK71909.1"/>
    </source>
</evidence>
<dbReference type="PROSITE" id="PS00631">
    <property type="entry name" value="CYTOSOL_AP"/>
    <property type="match status" value="1"/>
</dbReference>
<evidence type="ECO:0000256" key="3">
    <source>
        <dbReference type="ARBA" id="ARBA00022670"/>
    </source>
</evidence>
<dbReference type="EMBL" id="CP004373">
    <property type="protein sequence ID" value="AHK71909.1"/>
    <property type="molecule type" value="Genomic_DNA"/>
</dbReference>
<gene>
    <name evidence="8" type="ORF">GLS_c20360</name>
</gene>
<dbReference type="CDD" id="cd00433">
    <property type="entry name" value="Peptidase_M17"/>
    <property type="match status" value="1"/>
</dbReference>
<feature type="region of interest" description="Disordered" evidence="6">
    <location>
        <begin position="1"/>
        <end position="22"/>
    </location>
</feature>
<dbReference type="InterPro" id="IPR000819">
    <property type="entry name" value="Peptidase_M17_C"/>
</dbReference>